<organism evidence="2 3">
    <name type="scientific">Trema orientale</name>
    <name type="common">Charcoal tree</name>
    <name type="synonym">Celtis orientalis</name>
    <dbReference type="NCBI Taxonomy" id="63057"/>
    <lineage>
        <taxon>Eukaryota</taxon>
        <taxon>Viridiplantae</taxon>
        <taxon>Streptophyta</taxon>
        <taxon>Embryophyta</taxon>
        <taxon>Tracheophyta</taxon>
        <taxon>Spermatophyta</taxon>
        <taxon>Magnoliopsida</taxon>
        <taxon>eudicotyledons</taxon>
        <taxon>Gunneridae</taxon>
        <taxon>Pentapetalae</taxon>
        <taxon>rosids</taxon>
        <taxon>fabids</taxon>
        <taxon>Rosales</taxon>
        <taxon>Cannabaceae</taxon>
        <taxon>Trema</taxon>
    </lineage>
</organism>
<evidence type="ECO:0000313" key="3">
    <source>
        <dbReference type="Proteomes" id="UP000237000"/>
    </source>
</evidence>
<reference evidence="3" key="1">
    <citation type="submission" date="2016-06" db="EMBL/GenBank/DDBJ databases">
        <title>Parallel loss of symbiosis genes in relatives of nitrogen-fixing non-legume Parasponia.</title>
        <authorList>
            <person name="Van Velzen R."/>
            <person name="Holmer R."/>
            <person name="Bu F."/>
            <person name="Rutten L."/>
            <person name="Van Zeijl A."/>
            <person name="Liu W."/>
            <person name="Santuari L."/>
            <person name="Cao Q."/>
            <person name="Sharma T."/>
            <person name="Shen D."/>
            <person name="Roswanjaya Y."/>
            <person name="Wardhani T."/>
            <person name="Kalhor M.S."/>
            <person name="Jansen J."/>
            <person name="Van den Hoogen J."/>
            <person name="Gungor B."/>
            <person name="Hartog M."/>
            <person name="Hontelez J."/>
            <person name="Verver J."/>
            <person name="Yang W.-C."/>
            <person name="Schijlen E."/>
            <person name="Repin R."/>
            <person name="Schilthuizen M."/>
            <person name="Schranz E."/>
            <person name="Heidstra R."/>
            <person name="Miyata K."/>
            <person name="Fedorova E."/>
            <person name="Kohlen W."/>
            <person name="Bisseling T."/>
            <person name="Smit S."/>
            <person name="Geurts R."/>
        </authorList>
    </citation>
    <scope>NUCLEOTIDE SEQUENCE [LARGE SCALE GENOMIC DNA]</scope>
    <source>
        <strain evidence="3">cv. RG33-2</strain>
    </source>
</reference>
<name>A0A2P5EEZ2_TREOI</name>
<dbReference type="AlphaFoldDB" id="A0A2P5EEZ2"/>
<accession>A0A2P5EEZ2</accession>
<protein>
    <submittedName>
        <fullName evidence="2">Uncharacterized protein</fullName>
    </submittedName>
</protein>
<evidence type="ECO:0000256" key="1">
    <source>
        <dbReference type="SAM" id="MobiDB-lite"/>
    </source>
</evidence>
<dbReference type="EMBL" id="JXTC01000168">
    <property type="protein sequence ID" value="PON84086.1"/>
    <property type="molecule type" value="Genomic_DNA"/>
</dbReference>
<evidence type="ECO:0000313" key="2">
    <source>
        <dbReference type="EMBL" id="PON84086.1"/>
    </source>
</evidence>
<dbReference type="OrthoDB" id="10499020at2759"/>
<dbReference type="InParanoid" id="A0A2P5EEZ2"/>
<proteinExistence type="predicted"/>
<dbReference type="Proteomes" id="UP000237000">
    <property type="component" value="Unassembled WGS sequence"/>
</dbReference>
<feature type="region of interest" description="Disordered" evidence="1">
    <location>
        <begin position="51"/>
        <end position="78"/>
    </location>
</feature>
<keyword evidence="3" id="KW-1185">Reference proteome</keyword>
<comment type="caution">
    <text evidence="2">The sequence shown here is derived from an EMBL/GenBank/DDBJ whole genome shotgun (WGS) entry which is preliminary data.</text>
</comment>
<feature type="region of interest" description="Disordered" evidence="1">
    <location>
        <begin position="96"/>
        <end position="118"/>
    </location>
</feature>
<sequence>MSKKLGARSSISGGGGSLTESMRNVLHRRLDSFKQLNSSTVDEIVHHLRSTYPNYHPPQAPGPHSLRPPNPSLPLPPTQFEEATPVSAAAAIALRRRRTPRRRWMRTENLPEEAEEEC</sequence>
<feature type="compositionally biased region" description="Pro residues" evidence="1">
    <location>
        <begin position="55"/>
        <end position="77"/>
    </location>
</feature>
<gene>
    <name evidence="2" type="ORF">TorRG33x02_200960</name>
</gene>